<proteinExistence type="predicted"/>
<evidence type="ECO:0000256" key="1">
    <source>
        <dbReference type="SAM" id="Phobius"/>
    </source>
</evidence>
<sequence>MKLRMSGDLRFRLLVLAFLGLLAALARPQTTASRPGFDLLLVTDITGSMNARDQTLDGRAVARLEFVKHRLRNLLARLPCGSRAGLGIFTERRSFLLFEPVETCGSYAAIDGAIASLDWRMAWEGDSRIVSGLDSAIAIAGDLKSSLVFLTDGQEAPPPPASGPPPFERRPGAVNGIIVGVGGTVPVPIPRFDDRGHEIGFVQAADVPHESRLGPPPAGAAAREGWHPRNAPFGAIPVAGTEHLTSVREAYLQGLAQRTGLGYVHLTSTDALEAALQLHAAGRPIVAAVDLSPLPASLALLALLTLYGLLPILERRRRRRPAHPFTAKG</sequence>
<dbReference type="KEGG" id="ali:AZOLI_p10957"/>
<dbReference type="InterPro" id="IPR036465">
    <property type="entry name" value="vWFA_dom_sf"/>
</dbReference>
<dbReference type="EMBL" id="FQ311869">
    <property type="protein sequence ID" value="CBS89146.1"/>
    <property type="molecule type" value="Genomic_DNA"/>
</dbReference>
<keyword evidence="3" id="KW-0614">Plasmid</keyword>
<feature type="domain" description="VWFA" evidence="2">
    <location>
        <begin position="36"/>
        <end position="222"/>
    </location>
</feature>
<dbReference type="RefSeq" id="WP_014188598.1">
    <property type="nucleotide sequence ID" value="NC_016585.1"/>
</dbReference>
<dbReference type="Pfam" id="PF13519">
    <property type="entry name" value="VWA_2"/>
    <property type="match status" value="1"/>
</dbReference>
<dbReference type="Proteomes" id="UP000005667">
    <property type="component" value="Plasmid AZO_p1"/>
</dbReference>
<accession>G7ZC57</accession>
<reference evidence="4" key="1">
    <citation type="journal article" date="2011" name="PLoS Genet.">
        <title>Azospirillum genomes reveal transition of bacteria from aquatic to terrestrial environments.</title>
        <authorList>
            <person name="Wisniewski-Dye F."/>
            <person name="Borziak K."/>
            <person name="Khalsa-Moyers G."/>
            <person name="Alexandre G."/>
            <person name="Sukharnikov L.O."/>
            <person name="Wuichet K."/>
            <person name="Hurst G.B."/>
            <person name="McDonald W.H."/>
            <person name="Robertson J.S."/>
            <person name="Barbe V."/>
            <person name="Calteau A."/>
            <person name="Rouy Z."/>
            <person name="Mangenot S."/>
            <person name="Prigent-Combaret C."/>
            <person name="Normand P."/>
            <person name="Boyer M."/>
            <person name="Siguier P."/>
            <person name="Dessaux Y."/>
            <person name="Elmerich C."/>
            <person name="Condemine G."/>
            <person name="Krishnen G."/>
            <person name="Kennedy I."/>
            <person name="Paterson A.H."/>
            <person name="Gonzalez V."/>
            <person name="Mavingui P."/>
            <person name="Zhulin I.B."/>
        </authorList>
    </citation>
    <scope>NUCLEOTIDE SEQUENCE [LARGE SCALE GENOMIC DNA]</scope>
    <source>
        <strain evidence="4">4B</strain>
    </source>
</reference>
<evidence type="ECO:0000313" key="3">
    <source>
        <dbReference type="EMBL" id="CBS89146.1"/>
    </source>
</evidence>
<dbReference type="CDD" id="cd00198">
    <property type="entry name" value="vWFA"/>
    <property type="match status" value="1"/>
</dbReference>
<keyword evidence="1" id="KW-0812">Transmembrane</keyword>
<evidence type="ECO:0000259" key="2">
    <source>
        <dbReference type="SMART" id="SM00327"/>
    </source>
</evidence>
<keyword evidence="1" id="KW-1133">Transmembrane helix</keyword>
<dbReference type="SMART" id="SM00327">
    <property type="entry name" value="VWA"/>
    <property type="match status" value="1"/>
</dbReference>
<evidence type="ECO:0000313" key="4">
    <source>
        <dbReference type="Proteomes" id="UP000005667"/>
    </source>
</evidence>
<gene>
    <name evidence="3" type="ordered locus">AZOLI_p10957</name>
</gene>
<dbReference type="HOGENOM" id="CLU_064961_0_0_5"/>
<geneLocation type="plasmid" evidence="3 4">
    <name>AZO_p1</name>
</geneLocation>
<protein>
    <recommendedName>
        <fullName evidence="2">VWFA domain-containing protein</fullName>
    </recommendedName>
</protein>
<dbReference type="InterPro" id="IPR002035">
    <property type="entry name" value="VWF_A"/>
</dbReference>
<name>G7ZC57_AZOL4</name>
<dbReference type="Gene3D" id="3.40.50.410">
    <property type="entry name" value="von Willebrand factor, type A domain"/>
    <property type="match status" value="1"/>
</dbReference>
<keyword evidence="1" id="KW-0472">Membrane</keyword>
<keyword evidence="4" id="KW-1185">Reference proteome</keyword>
<feature type="transmembrane region" description="Helical" evidence="1">
    <location>
        <begin position="294"/>
        <end position="313"/>
    </location>
</feature>
<dbReference type="SUPFAM" id="SSF53300">
    <property type="entry name" value="vWA-like"/>
    <property type="match status" value="1"/>
</dbReference>
<dbReference type="OrthoDB" id="7055767at2"/>
<dbReference type="AlphaFoldDB" id="G7ZC57"/>
<organism evidence="3 4">
    <name type="scientific">Azospirillum lipoferum (strain 4B)</name>
    <dbReference type="NCBI Taxonomy" id="862719"/>
    <lineage>
        <taxon>Bacteria</taxon>
        <taxon>Pseudomonadati</taxon>
        <taxon>Pseudomonadota</taxon>
        <taxon>Alphaproteobacteria</taxon>
        <taxon>Rhodospirillales</taxon>
        <taxon>Azospirillaceae</taxon>
        <taxon>Azospirillum</taxon>
    </lineage>
</organism>